<keyword evidence="2" id="KW-1185">Reference proteome</keyword>
<dbReference type="AlphaFoldDB" id="A0A3M7QNI6"/>
<gene>
    <name evidence="1" type="ORF">BpHYR1_000771</name>
</gene>
<name>A0A3M7QNI6_BRAPC</name>
<dbReference type="EMBL" id="REGN01005647">
    <property type="protein sequence ID" value="RNA12644.1"/>
    <property type="molecule type" value="Genomic_DNA"/>
</dbReference>
<protein>
    <submittedName>
        <fullName evidence="1">Uncharacterized protein</fullName>
    </submittedName>
</protein>
<organism evidence="1 2">
    <name type="scientific">Brachionus plicatilis</name>
    <name type="common">Marine rotifer</name>
    <name type="synonym">Brachionus muelleri</name>
    <dbReference type="NCBI Taxonomy" id="10195"/>
    <lineage>
        <taxon>Eukaryota</taxon>
        <taxon>Metazoa</taxon>
        <taxon>Spiralia</taxon>
        <taxon>Gnathifera</taxon>
        <taxon>Rotifera</taxon>
        <taxon>Eurotatoria</taxon>
        <taxon>Monogononta</taxon>
        <taxon>Pseudotrocha</taxon>
        <taxon>Ploima</taxon>
        <taxon>Brachionidae</taxon>
        <taxon>Brachionus</taxon>
    </lineage>
</organism>
<dbReference type="Proteomes" id="UP000276133">
    <property type="component" value="Unassembled WGS sequence"/>
</dbReference>
<proteinExistence type="predicted"/>
<sequence>MPKEHSSNNVLGKSKPVLLKLRLLNTRDNNFYQIQTCFLNRPAPPRKKLDVGKDTELKIYKKMPELDSDDEDEDLVDSSDEEDLACFIF</sequence>
<comment type="caution">
    <text evidence="1">The sequence shown here is derived from an EMBL/GenBank/DDBJ whole genome shotgun (WGS) entry which is preliminary data.</text>
</comment>
<reference evidence="1 2" key="1">
    <citation type="journal article" date="2018" name="Sci. Rep.">
        <title>Genomic signatures of local adaptation to the degree of environmental predictability in rotifers.</title>
        <authorList>
            <person name="Franch-Gras L."/>
            <person name="Hahn C."/>
            <person name="Garcia-Roger E.M."/>
            <person name="Carmona M.J."/>
            <person name="Serra M."/>
            <person name="Gomez A."/>
        </authorList>
    </citation>
    <scope>NUCLEOTIDE SEQUENCE [LARGE SCALE GENOMIC DNA]</scope>
    <source>
        <strain evidence="1">HYR1</strain>
    </source>
</reference>
<accession>A0A3M7QNI6</accession>
<evidence type="ECO:0000313" key="1">
    <source>
        <dbReference type="EMBL" id="RNA12644.1"/>
    </source>
</evidence>
<evidence type="ECO:0000313" key="2">
    <source>
        <dbReference type="Proteomes" id="UP000276133"/>
    </source>
</evidence>